<evidence type="ECO:0000256" key="1">
    <source>
        <dbReference type="ARBA" id="ARBA00004496"/>
    </source>
</evidence>
<dbReference type="OrthoDB" id="9808669at2"/>
<evidence type="ECO:0000256" key="11">
    <source>
        <dbReference type="ARBA" id="ARBA00023315"/>
    </source>
</evidence>
<keyword evidence="10" id="KW-0275">Fatty acid biosynthesis</keyword>
<keyword evidence="8" id="KW-0276">Fatty acid metabolism</keyword>
<organism evidence="18 19">
    <name type="scientific">Streptomyces roseochromogenus subsp. oscitans DS 12.976</name>
    <dbReference type="NCBI Taxonomy" id="1352936"/>
    <lineage>
        <taxon>Bacteria</taxon>
        <taxon>Bacillati</taxon>
        <taxon>Actinomycetota</taxon>
        <taxon>Actinomycetes</taxon>
        <taxon>Kitasatosporales</taxon>
        <taxon>Streptomycetaceae</taxon>
        <taxon>Streptomyces</taxon>
    </lineage>
</organism>
<proteinExistence type="inferred from homology"/>
<evidence type="ECO:0000256" key="4">
    <source>
        <dbReference type="ARBA" id="ARBA00013191"/>
    </source>
</evidence>
<evidence type="ECO:0000256" key="15">
    <source>
        <dbReference type="ARBA" id="ARBA00048121"/>
    </source>
</evidence>
<name>V6KAB2_STRRC</name>
<dbReference type="SMART" id="SM00825">
    <property type="entry name" value="PKS_KS"/>
    <property type="match status" value="1"/>
</dbReference>
<comment type="caution">
    <text evidence="18">The sequence shown here is derived from an EMBL/GenBank/DDBJ whole genome shotgun (WGS) entry which is preliminary data.</text>
</comment>
<dbReference type="GO" id="GO:0005829">
    <property type="term" value="C:cytosol"/>
    <property type="evidence" value="ECO:0007669"/>
    <property type="project" value="TreeGrafter"/>
</dbReference>
<dbReference type="AlphaFoldDB" id="V6KAB2"/>
<dbReference type="PANTHER" id="PTHR11712">
    <property type="entry name" value="POLYKETIDE SYNTHASE-RELATED"/>
    <property type="match status" value="1"/>
</dbReference>
<dbReference type="PANTHER" id="PTHR11712:SF306">
    <property type="entry name" value="3-OXOACYL-[ACYL-CARRIER-PROTEIN] SYNTHASE 1"/>
    <property type="match status" value="1"/>
</dbReference>
<dbReference type="PROSITE" id="PS00606">
    <property type="entry name" value="KS3_1"/>
    <property type="match status" value="1"/>
</dbReference>
<comment type="catalytic activity">
    <reaction evidence="15">
        <text>(3Z)-decenoyl-[ACP] + malonyl-[ACP] + H(+) = 3-oxo-(5Z)-dodecenoyl-[ACP] + holo-[ACP] + CO2</text>
        <dbReference type="Rhea" id="RHEA:54940"/>
        <dbReference type="Rhea" id="RHEA-COMP:9623"/>
        <dbReference type="Rhea" id="RHEA-COMP:9685"/>
        <dbReference type="Rhea" id="RHEA-COMP:9927"/>
        <dbReference type="Rhea" id="RHEA-COMP:14042"/>
        <dbReference type="ChEBI" id="CHEBI:15378"/>
        <dbReference type="ChEBI" id="CHEBI:16526"/>
        <dbReference type="ChEBI" id="CHEBI:64479"/>
        <dbReference type="ChEBI" id="CHEBI:78449"/>
        <dbReference type="ChEBI" id="CHEBI:78798"/>
        <dbReference type="ChEBI" id="CHEBI:138410"/>
    </reaction>
    <physiologicalReaction direction="left-to-right" evidence="15">
        <dbReference type="Rhea" id="RHEA:54941"/>
    </physiologicalReaction>
</comment>
<evidence type="ECO:0000256" key="12">
    <source>
        <dbReference type="ARBA" id="ARBA00039450"/>
    </source>
</evidence>
<comment type="subcellular location">
    <subcellularLocation>
        <location evidence="1">Cytoplasm</location>
    </subcellularLocation>
</comment>
<evidence type="ECO:0000256" key="7">
    <source>
        <dbReference type="ARBA" id="ARBA00022679"/>
    </source>
</evidence>
<dbReference type="InterPro" id="IPR014031">
    <property type="entry name" value="Ketoacyl_synth_C"/>
</dbReference>
<dbReference type="InterPro" id="IPR020841">
    <property type="entry name" value="PKS_Beta-ketoAc_synthase_dom"/>
</dbReference>
<protein>
    <recommendedName>
        <fullName evidence="12">3-oxoacyl-[acyl-carrier-protein] synthase 1</fullName>
        <ecNumber evidence="4">2.3.1.41</ecNumber>
    </recommendedName>
    <alternativeName>
        <fullName evidence="13">3-oxoacyl-[acyl-carrier-protein] synthase I</fullName>
    </alternativeName>
    <alternativeName>
        <fullName evidence="14">Beta-ketoacyl-ACP synthase I</fullName>
    </alternativeName>
</protein>
<gene>
    <name evidence="18" type="ORF">M878_21540</name>
</gene>
<evidence type="ECO:0000259" key="17">
    <source>
        <dbReference type="PROSITE" id="PS52004"/>
    </source>
</evidence>
<evidence type="ECO:0000256" key="9">
    <source>
        <dbReference type="ARBA" id="ARBA00023098"/>
    </source>
</evidence>
<evidence type="ECO:0000256" key="16">
    <source>
        <dbReference type="ARBA" id="ARBA00048506"/>
    </source>
</evidence>
<dbReference type="InterPro" id="IPR000794">
    <property type="entry name" value="Beta-ketoacyl_synthase"/>
</dbReference>
<sequence length="320" mass="33523">LAVDDAGLDRAELRRGRAGSVFGTTGGETRLHEDAYERWLAEGPAADFSDLVPKIPAYRLAVAANRELGIDGEAVTLATACSASNYAIGYAYDMIAGGDSDYMIAGGSEAMCAFAVAGFYRLGALAKDVCTPFDANRKGILIGEGSSALLLESLDSALARGARIYAEVLGYGLNCDANHMVSPLATSIAECTRRAHENAGVKKDEIDYVCAHGTGTPSNDSAEVAAMREVFGDQLPPMSSIKSMLGHSMGAASGFGAIACCLAIRDGFIPPTINLNTLDPNFEGIDVVPNVSRDADVRIVQNNGFAFGGNNAITIFGRYE</sequence>
<dbReference type="HOGENOM" id="CLU_000022_69_0_11"/>
<feature type="non-terminal residue" evidence="18">
    <location>
        <position position="1"/>
    </location>
</feature>
<dbReference type="Proteomes" id="UP000017984">
    <property type="component" value="Chromosome"/>
</dbReference>
<evidence type="ECO:0000313" key="18">
    <source>
        <dbReference type="EMBL" id="EST28973.1"/>
    </source>
</evidence>
<dbReference type="GO" id="GO:0004315">
    <property type="term" value="F:3-oxoacyl-[acyl-carrier-protein] synthase activity"/>
    <property type="evidence" value="ECO:0007669"/>
    <property type="project" value="UniProtKB-EC"/>
</dbReference>
<dbReference type="PROSITE" id="PS52004">
    <property type="entry name" value="KS3_2"/>
    <property type="match status" value="1"/>
</dbReference>
<dbReference type="SUPFAM" id="SSF53901">
    <property type="entry name" value="Thiolase-like"/>
    <property type="match status" value="2"/>
</dbReference>
<keyword evidence="11" id="KW-0012">Acyltransferase</keyword>
<evidence type="ECO:0000256" key="10">
    <source>
        <dbReference type="ARBA" id="ARBA00023160"/>
    </source>
</evidence>
<comment type="catalytic activity">
    <reaction evidence="16">
        <text>a fatty acyl-[ACP] + malonyl-[ACP] + H(+) = a 3-oxoacyl-[ACP] + holo-[ACP] + CO2</text>
        <dbReference type="Rhea" id="RHEA:22836"/>
        <dbReference type="Rhea" id="RHEA-COMP:9623"/>
        <dbReference type="Rhea" id="RHEA-COMP:9685"/>
        <dbReference type="Rhea" id="RHEA-COMP:9916"/>
        <dbReference type="Rhea" id="RHEA-COMP:14125"/>
        <dbReference type="ChEBI" id="CHEBI:15378"/>
        <dbReference type="ChEBI" id="CHEBI:16526"/>
        <dbReference type="ChEBI" id="CHEBI:64479"/>
        <dbReference type="ChEBI" id="CHEBI:78449"/>
        <dbReference type="ChEBI" id="CHEBI:78776"/>
        <dbReference type="ChEBI" id="CHEBI:138651"/>
        <dbReference type="EC" id="2.3.1.41"/>
    </reaction>
    <physiologicalReaction direction="left-to-right" evidence="16">
        <dbReference type="Rhea" id="RHEA:22837"/>
    </physiologicalReaction>
</comment>
<dbReference type="EMBL" id="AWQX01000187">
    <property type="protein sequence ID" value="EST28973.1"/>
    <property type="molecule type" value="Genomic_DNA"/>
</dbReference>
<dbReference type="Gene3D" id="3.40.47.10">
    <property type="match status" value="1"/>
</dbReference>
<dbReference type="InterPro" id="IPR016039">
    <property type="entry name" value="Thiolase-like"/>
</dbReference>
<keyword evidence="19" id="KW-1185">Reference proteome</keyword>
<dbReference type="Pfam" id="PF00109">
    <property type="entry name" value="ketoacyl-synt"/>
    <property type="match status" value="1"/>
</dbReference>
<evidence type="ECO:0000256" key="6">
    <source>
        <dbReference type="ARBA" id="ARBA00022516"/>
    </source>
</evidence>
<dbReference type="EC" id="2.3.1.41" evidence="4"/>
<evidence type="ECO:0000256" key="14">
    <source>
        <dbReference type="ARBA" id="ARBA00042143"/>
    </source>
</evidence>
<dbReference type="InterPro" id="IPR014030">
    <property type="entry name" value="Ketoacyl_synth_N"/>
</dbReference>
<keyword evidence="5" id="KW-0963">Cytoplasm</keyword>
<dbReference type="InterPro" id="IPR018201">
    <property type="entry name" value="Ketoacyl_synth_AS"/>
</dbReference>
<evidence type="ECO:0000256" key="2">
    <source>
        <dbReference type="ARBA" id="ARBA00008467"/>
    </source>
</evidence>
<dbReference type="RefSeq" id="WP_023548499.1">
    <property type="nucleotide sequence ID" value="NZ_CM002285.1"/>
</dbReference>
<comment type="similarity">
    <text evidence="2">Belongs to the thiolase-like superfamily. Beta-ketoacyl-ACP synthases family.</text>
</comment>
<evidence type="ECO:0000256" key="8">
    <source>
        <dbReference type="ARBA" id="ARBA00022832"/>
    </source>
</evidence>
<dbReference type="STRING" id="1352936.M878_21540"/>
<keyword evidence="9" id="KW-0443">Lipid metabolism</keyword>
<dbReference type="PATRIC" id="fig|1352936.5.peg.4511"/>
<evidence type="ECO:0000256" key="13">
    <source>
        <dbReference type="ARBA" id="ARBA00041620"/>
    </source>
</evidence>
<evidence type="ECO:0000256" key="5">
    <source>
        <dbReference type="ARBA" id="ARBA00022490"/>
    </source>
</evidence>
<keyword evidence="6" id="KW-0444">Lipid biosynthesis</keyword>
<accession>V6KAB2</accession>
<evidence type="ECO:0000313" key="19">
    <source>
        <dbReference type="Proteomes" id="UP000017984"/>
    </source>
</evidence>
<dbReference type="Pfam" id="PF02801">
    <property type="entry name" value="Ketoacyl-synt_C"/>
    <property type="match status" value="1"/>
</dbReference>
<reference evidence="18 19" key="1">
    <citation type="journal article" date="2014" name="Genome Announc.">
        <title>Draft Genome Sequence of Streptomyces roseochromogenes subsp. oscitans DS 12.976, Producer of the Aminocoumarin Antibiotic Clorobiocin.</title>
        <authorList>
            <person name="Ruckert C."/>
            <person name="Kalinowski J."/>
            <person name="Heide L."/>
            <person name="Apel A.K."/>
        </authorList>
    </citation>
    <scope>NUCLEOTIDE SEQUENCE [LARGE SCALE GENOMIC DNA]</scope>
    <source>
        <strain evidence="18 19">DS 12.976</strain>
    </source>
</reference>
<dbReference type="CDD" id="cd00834">
    <property type="entry name" value="KAS_I_II"/>
    <property type="match status" value="1"/>
</dbReference>
<feature type="domain" description="Ketosynthase family 3 (KS3)" evidence="17">
    <location>
        <begin position="1"/>
        <end position="318"/>
    </location>
</feature>
<evidence type="ECO:0000256" key="3">
    <source>
        <dbReference type="ARBA" id="ARBA00011738"/>
    </source>
</evidence>
<dbReference type="GO" id="GO:0006633">
    <property type="term" value="P:fatty acid biosynthetic process"/>
    <property type="evidence" value="ECO:0007669"/>
    <property type="project" value="UniProtKB-KW"/>
</dbReference>
<comment type="subunit">
    <text evidence="3">Homodimer.</text>
</comment>
<keyword evidence="7" id="KW-0808">Transferase</keyword>